<proteinExistence type="predicted"/>
<dbReference type="Proteomes" id="UP001165960">
    <property type="component" value="Unassembled WGS sequence"/>
</dbReference>
<keyword evidence="2" id="KW-1185">Reference proteome</keyword>
<evidence type="ECO:0000313" key="1">
    <source>
        <dbReference type="EMBL" id="KAJ9049426.1"/>
    </source>
</evidence>
<gene>
    <name evidence="1" type="primary">ARO7_3</name>
    <name evidence="1" type="ORF">DSO57_1024555</name>
</gene>
<dbReference type="EMBL" id="QTSX02007233">
    <property type="protein sequence ID" value="KAJ9049426.1"/>
    <property type="molecule type" value="Genomic_DNA"/>
</dbReference>
<comment type="caution">
    <text evidence="1">The sequence shown here is derived from an EMBL/GenBank/DDBJ whole genome shotgun (WGS) entry which is preliminary data.</text>
</comment>
<reference evidence="1" key="1">
    <citation type="submission" date="2022-04" db="EMBL/GenBank/DDBJ databases">
        <title>Genome of the entomopathogenic fungus Entomophthora muscae.</title>
        <authorList>
            <person name="Elya C."/>
            <person name="Lovett B.R."/>
            <person name="Lee E."/>
            <person name="Macias A.M."/>
            <person name="Hajek A.E."/>
            <person name="De Bivort B.L."/>
            <person name="Kasson M.T."/>
            <person name="De Fine Licht H.H."/>
            <person name="Stajich J.E."/>
        </authorList>
    </citation>
    <scope>NUCLEOTIDE SEQUENCE</scope>
    <source>
        <strain evidence="1">Berkeley</strain>
    </source>
</reference>
<evidence type="ECO:0000313" key="2">
    <source>
        <dbReference type="Proteomes" id="UP001165960"/>
    </source>
</evidence>
<name>A0ACC2RH55_9FUNG</name>
<protein>
    <submittedName>
        <fullName evidence="1">Chorismate mutase aro7</fullName>
        <ecNumber evidence="1">5.4.99.5</ecNumber>
    </submittedName>
</protein>
<accession>A0ACC2RH55</accession>
<organism evidence="1 2">
    <name type="scientific">Entomophthora muscae</name>
    <dbReference type="NCBI Taxonomy" id="34485"/>
    <lineage>
        <taxon>Eukaryota</taxon>
        <taxon>Fungi</taxon>
        <taxon>Fungi incertae sedis</taxon>
        <taxon>Zoopagomycota</taxon>
        <taxon>Entomophthoromycotina</taxon>
        <taxon>Entomophthoromycetes</taxon>
        <taxon>Entomophthorales</taxon>
        <taxon>Entomophthoraceae</taxon>
        <taxon>Entomophthora</taxon>
    </lineage>
</organism>
<dbReference type="EC" id="5.4.99.5" evidence="1"/>
<sequence>MDLLVNTDVLPLGELRKTLIRLEDTITFAFIERAQFKLNKKIYTPGEIHLPDGEHKSFLEYFLHEVEAVHAKVRRYTSPDEYPFTDDLPKPVLPPLEWPIFLKSNSINLNKKIFQTYITEIAPKICSEGDDMNHGTAATLDIEVLQALSRRIHYGKFIAEAKYQDPKNRDKYIELIKNKDREAIMALLTDSAVEEQLLKRLRRKAEIYGQDVVDGETDQRPSNYKIGVDLVANTYRDFVIPLTKEVEVLYLLARLD</sequence>
<keyword evidence="1" id="KW-0413">Isomerase</keyword>